<dbReference type="Proteomes" id="UP001211005">
    <property type="component" value="Chromosome"/>
</dbReference>
<dbReference type="EMBL" id="CP114767">
    <property type="protein sequence ID" value="WBA40146.1"/>
    <property type="molecule type" value="Genomic_DNA"/>
</dbReference>
<proteinExistence type="predicted"/>
<evidence type="ECO:0000313" key="3">
    <source>
        <dbReference type="Proteomes" id="UP001211005"/>
    </source>
</evidence>
<accession>A0ABY7LI77</accession>
<keyword evidence="3" id="KW-1185">Reference proteome</keyword>
<reference evidence="2 3" key="1">
    <citation type="submission" date="2022-12" db="EMBL/GenBank/DDBJ databases">
        <title>Hymenobacter canadensis sp. nov. isolated from lake water of the Cambridge Bay, Canada.</title>
        <authorList>
            <person name="Kim W.H."/>
            <person name="Lee Y.M."/>
        </authorList>
    </citation>
    <scope>NUCLEOTIDE SEQUENCE [LARGE SCALE GENOMIC DNA]</scope>
    <source>
        <strain evidence="2 3">PAMC 29467</strain>
    </source>
</reference>
<keyword evidence="1" id="KW-0732">Signal</keyword>
<evidence type="ECO:0000313" key="2">
    <source>
        <dbReference type="EMBL" id="WBA40146.1"/>
    </source>
</evidence>
<feature type="signal peptide" evidence="1">
    <location>
        <begin position="1"/>
        <end position="18"/>
    </location>
</feature>
<sequence length="125" mass="13760">MKNLLLILGLLLSCAACKKEDDATPGGVSIRVRNTSPFAFESVLVNTSDGENSYGQLAAGQSTDYKSFASAYRYAYVRVLVNGQEVVWQPIDYVGEQKLADGKYTYVLGIEDLANRRISLVLEKE</sequence>
<name>A0ABY7LI77_9BACT</name>
<feature type="chain" id="PRO_5046605018" description="DUF4377 domain-containing protein" evidence="1">
    <location>
        <begin position="19"/>
        <end position="125"/>
    </location>
</feature>
<protein>
    <recommendedName>
        <fullName evidence="4">DUF4377 domain-containing protein</fullName>
    </recommendedName>
</protein>
<gene>
    <name evidence="2" type="ORF">O3303_09890</name>
</gene>
<evidence type="ECO:0008006" key="4">
    <source>
        <dbReference type="Google" id="ProtNLM"/>
    </source>
</evidence>
<dbReference type="RefSeq" id="WP_269558259.1">
    <property type="nucleotide sequence ID" value="NZ_CP114767.1"/>
</dbReference>
<evidence type="ECO:0000256" key="1">
    <source>
        <dbReference type="SAM" id="SignalP"/>
    </source>
</evidence>
<organism evidence="2 3">
    <name type="scientific">Hymenobacter canadensis</name>
    <dbReference type="NCBI Taxonomy" id="2999067"/>
    <lineage>
        <taxon>Bacteria</taxon>
        <taxon>Pseudomonadati</taxon>
        <taxon>Bacteroidota</taxon>
        <taxon>Cytophagia</taxon>
        <taxon>Cytophagales</taxon>
        <taxon>Hymenobacteraceae</taxon>
        <taxon>Hymenobacter</taxon>
    </lineage>
</organism>